<proteinExistence type="predicted"/>
<dbReference type="InParanoid" id="A0A4R2P5T8"/>
<dbReference type="RefSeq" id="WP_200287810.1">
    <property type="nucleotide sequence ID" value="NZ_JACIGF010000015.1"/>
</dbReference>
<comment type="caution">
    <text evidence="3">The sequence shown here is derived from an EMBL/GenBank/DDBJ whole genome shotgun (WGS) entry which is preliminary data.</text>
</comment>
<feature type="region of interest" description="Disordered" evidence="1">
    <location>
        <begin position="1"/>
        <end position="31"/>
    </location>
</feature>
<keyword evidence="4" id="KW-1185">Reference proteome</keyword>
<evidence type="ECO:0000313" key="4">
    <source>
        <dbReference type="Proteomes" id="UP000295399"/>
    </source>
</evidence>
<dbReference type="AlphaFoldDB" id="A0A4R2P5T8"/>
<keyword evidence="2" id="KW-1133">Transmembrane helix</keyword>
<keyword evidence="2" id="KW-0812">Transmembrane</keyword>
<dbReference type="Proteomes" id="UP000295399">
    <property type="component" value="Unassembled WGS sequence"/>
</dbReference>
<feature type="transmembrane region" description="Helical" evidence="2">
    <location>
        <begin position="41"/>
        <end position="62"/>
    </location>
</feature>
<evidence type="ECO:0000313" key="3">
    <source>
        <dbReference type="EMBL" id="TCP30173.1"/>
    </source>
</evidence>
<keyword evidence="2" id="KW-0472">Membrane</keyword>
<protein>
    <recommendedName>
        <fullName evidence="5">DUF2474 family protein</fullName>
    </recommendedName>
</protein>
<evidence type="ECO:0000256" key="1">
    <source>
        <dbReference type="SAM" id="MobiDB-lite"/>
    </source>
</evidence>
<organism evidence="3 4">
    <name type="scientific">Rhodothalassium salexigens DSM 2132</name>
    <dbReference type="NCBI Taxonomy" id="1188247"/>
    <lineage>
        <taxon>Bacteria</taxon>
        <taxon>Pseudomonadati</taxon>
        <taxon>Pseudomonadota</taxon>
        <taxon>Alphaproteobacteria</taxon>
        <taxon>Rhodothalassiales</taxon>
        <taxon>Rhodothalassiaceae</taxon>
        <taxon>Rhodothalassium</taxon>
    </lineage>
</organism>
<dbReference type="EMBL" id="SLXO01000015">
    <property type="protein sequence ID" value="TCP30173.1"/>
    <property type="molecule type" value="Genomic_DNA"/>
</dbReference>
<evidence type="ECO:0008006" key="5">
    <source>
        <dbReference type="Google" id="ProtNLM"/>
    </source>
</evidence>
<gene>
    <name evidence="3" type="ORF">EV659_11528</name>
</gene>
<evidence type="ECO:0000256" key="2">
    <source>
        <dbReference type="SAM" id="Phobius"/>
    </source>
</evidence>
<name>A0A4R2P5T8_RHOSA</name>
<sequence length="67" mass="7037">MAPHRADDAAQPPVHSAVAADEGDDGDDAGGRVDRPAWVRLAWFVGLWAAGVAVVATVGYALRWVLL</sequence>
<reference evidence="3 4" key="1">
    <citation type="submission" date="2019-03" db="EMBL/GenBank/DDBJ databases">
        <title>Genomic Encyclopedia of Type Strains, Phase IV (KMG-IV): sequencing the most valuable type-strain genomes for metagenomic binning, comparative biology and taxonomic classification.</title>
        <authorList>
            <person name="Goeker M."/>
        </authorList>
    </citation>
    <scope>NUCLEOTIDE SEQUENCE [LARGE SCALE GENOMIC DNA]</scope>
    <source>
        <strain evidence="3 4">DSM 2132</strain>
    </source>
</reference>
<accession>A0A4R2P5T8</accession>